<accession>A0A1R4I6B6</accession>
<keyword evidence="5" id="KW-0119">Carbohydrate metabolism</keyword>
<dbReference type="EC" id="1.1.1.49" evidence="8"/>
<dbReference type="AlphaFoldDB" id="A0A1R4I6B6"/>
<dbReference type="Pfam" id="PF02781">
    <property type="entry name" value="G6PD_C"/>
    <property type="match status" value="1"/>
</dbReference>
<comment type="pathway">
    <text evidence="1">Carbohydrate degradation; pentose phosphate pathway; D-ribulose 5-phosphate from D-glucose 6-phosphate (oxidative stage): step 1/3.</text>
</comment>
<evidence type="ECO:0000259" key="6">
    <source>
        <dbReference type="Pfam" id="PF00479"/>
    </source>
</evidence>
<feature type="domain" description="Glucose-6-phosphate dehydrogenase NAD-binding" evidence="6">
    <location>
        <begin position="8"/>
        <end position="173"/>
    </location>
</feature>
<dbReference type="PIRSF" id="PIRSF000110">
    <property type="entry name" value="G6PD"/>
    <property type="match status" value="1"/>
</dbReference>
<dbReference type="PRINTS" id="PR00079">
    <property type="entry name" value="G6PDHDRGNASE"/>
</dbReference>
<keyword evidence="3" id="KW-0521">NADP</keyword>
<proteinExistence type="predicted"/>
<dbReference type="GO" id="GO:0009051">
    <property type="term" value="P:pentose-phosphate shunt, oxidative branch"/>
    <property type="evidence" value="ECO:0007669"/>
    <property type="project" value="TreeGrafter"/>
</dbReference>
<dbReference type="PANTHER" id="PTHR23429">
    <property type="entry name" value="GLUCOSE-6-PHOSPHATE 1-DEHYDROGENASE G6PD"/>
    <property type="match status" value="1"/>
</dbReference>
<reference evidence="8 9" key="1">
    <citation type="submission" date="2017-02" db="EMBL/GenBank/DDBJ databases">
        <authorList>
            <person name="Peterson S.W."/>
        </authorList>
    </citation>
    <scope>NUCLEOTIDE SEQUENCE [LARGE SCALE GENOMIC DNA]</scope>
    <source>
        <strain evidence="8 9">LSP_Lj1</strain>
    </source>
</reference>
<dbReference type="NCBIfam" id="NF009492">
    <property type="entry name" value="PRK12853.1-3"/>
    <property type="match status" value="1"/>
</dbReference>
<dbReference type="GO" id="GO:0005829">
    <property type="term" value="C:cytosol"/>
    <property type="evidence" value="ECO:0007669"/>
    <property type="project" value="TreeGrafter"/>
</dbReference>
<protein>
    <submittedName>
        <fullName evidence="8">Glucose-6-phosphate 1-dehydrogenase</fullName>
        <ecNumber evidence="8">1.1.1.49</ecNumber>
    </submittedName>
</protein>
<dbReference type="InterPro" id="IPR022674">
    <property type="entry name" value="G6P_DH_NAD-bd"/>
</dbReference>
<dbReference type="STRING" id="1255658.FM114_00010"/>
<dbReference type="RefSeq" id="WP_094763161.1">
    <property type="nucleotide sequence ID" value="NZ_FUKQ01000001.1"/>
</dbReference>
<gene>
    <name evidence="8" type="ORF">FM114_00010</name>
</gene>
<keyword evidence="9" id="KW-1185">Reference proteome</keyword>
<dbReference type="EMBL" id="FUKQ01000001">
    <property type="protein sequence ID" value="SJN15328.1"/>
    <property type="molecule type" value="Genomic_DNA"/>
</dbReference>
<name>A0A1R4I6B6_9ACTN</name>
<dbReference type="Gene3D" id="3.30.360.10">
    <property type="entry name" value="Dihydrodipicolinate Reductase, domain 2"/>
    <property type="match status" value="1"/>
</dbReference>
<evidence type="ECO:0000256" key="5">
    <source>
        <dbReference type="ARBA" id="ARBA00023277"/>
    </source>
</evidence>
<evidence type="ECO:0000313" key="9">
    <source>
        <dbReference type="Proteomes" id="UP000188342"/>
    </source>
</evidence>
<keyword evidence="2" id="KW-0313">Glucose metabolism</keyword>
<organism evidence="8 9">
    <name type="scientific">Luteococcus japonicus LSP_Lj1</name>
    <dbReference type="NCBI Taxonomy" id="1255658"/>
    <lineage>
        <taxon>Bacteria</taxon>
        <taxon>Bacillati</taxon>
        <taxon>Actinomycetota</taxon>
        <taxon>Actinomycetes</taxon>
        <taxon>Propionibacteriales</taxon>
        <taxon>Propionibacteriaceae</taxon>
        <taxon>Luteococcus</taxon>
    </lineage>
</organism>
<dbReference type="GO" id="GO:0004345">
    <property type="term" value="F:glucose-6-phosphate dehydrogenase activity"/>
    <property type="evidence" value="ECO:0007669"/>
    <property type="project" value="UniProtKB-EC"/>
</dbReference>
<dbReference type="OrthoDB" id="9802739at2"/>
<dbReference type="GO" id="GO:0050661">
    <property type="term" value="F:NADP binding"/>
    <property type="evidence" value="ECO:0007669"/>
    <property type="project" value="InterPro"/>
</dbReference>
<dbReference type="GO" id="GO:0006006">
    <property type="term" value="P:glucose metabolic process"/>
    <property type="evidence" value="ECO:0007669"/>
    <property type="project" value="UniProtKB-KW"/>
</dbReference>
<evidence type="ECO:0000259" key="7">
    <source>
        <dbReference type="Pfam" id="PF02781"/>
    </source>
</evidence>
<dbReference type="Pfam" id="PF00479">
    <property type="entry name" value="G6PD_N"/>
    <property type="match status" value="1"/>
</dbReference>
<dbReference type="Proteomes" id="UP000188342">
    <property type="component" value="Unassembled WGS sequence"/>
</dbReference>
<dbReference type="PANTHER" id="PTHR23429:SF0">
    <property type="entry name" value="GLUCOSE-6-PHOSPHATE 1-DEHYDROGENASE"/>
    <property type="match status" value="1"/>
</dbReference>
<evidence type="ECO:0000256" key="4">
    <source>
        <dbReference type="ARBA" id="ARBA00023002"/>
    </source>
</evidence>
<evidence type="ECO:0000313" key="8">
    <source>
        <dbReference type="EMBL" id="SJN15328.1"/>
    </source>
</evidence>
<sequence>MSNPASLVILGASGDLTHRLLLPGLGTLLKQHSRPDLTLVGAAFDEMGDEKWKEVVQSALSESGCPQGRIDQILATTRYIKIDVTDPDELRALLDSCPSDPVLYFALPPAITMKACEALATMEVPPTLRLGLEKPFGADAETAHELNQLLTRIVPERQIFRVDHFLGKSTVLNLLGLRFANRLFEPIWNAQNIDHVVIVTDETLALEGRAGYYDKAGAMKDMIQSHLLLVLAMFAMEEPARVDELELRDLMAHVLRATELWSGDPVADSRRARYTAGRIGDRDVPNYVDEEGVTPENKTETLAELKVRVKTSRWADVPITLRSGKALGDARNGITVILKPVGHLPEGFKNTPAPNVISIGMKPENIAVGITTNAEGDVLDLEDSVLFTELGSSAVRPYGEILEGILDGDPLLSVRGDIAEQCWRIISPVLQAWQDNKIPMDEYRAGSSGPANWM</sequence>
<keyword evidence="4 8" id="KW-0560">Oxidoreductase</keyword>
<dbReference type="InterPro" id="IPR036291">
    <property type="entry name" value="NAD(P)-bd_dom_sf"/>
</dbReference>
<feature type="domain" description="Glucose-6-phosphate dehydrogenase C-terminal" evidence="7">
    <location>
        <begin position="177"/>
        <end position="452"/>
    </location>
</feature>
<evidence type="ECO:0000256" key="2">
    <source>
        <dbReference type="ARBA" id="ARBA00022526"/>
    </source>
</evidence>
<dbReference type="InterPro" id="IPR001282">
    <property type="entry name" value="G6P_DH"/>
</dbReference>
<dbReference type="SUPFAM" id="SSF51735">
    <property type="entry name" value="NAD(P)-binding Rossmann-fold domains"/>
    <property type="match status" value="1"/>
</dbReference>
<evidence type="ECO:0000256" key="1">
    <source>
        <dbReference type="ARBA" id="ARBA00004937"/>
    </source>
</evidence>
<dbReference type="InterPro" id="IPR022675">
    <property type="entry name" value="G6P_DH_C"/>
</dbReference>
<dbReference type="SUPFAM" id="SSF55347">
    <property type="entry name" value="Glyceraldehyde-3-phosphate dehydrogenase-like, C-terminal domain"/>
    <property type="match status" value="1"/>
</dbReference>
<dbReference type="Gene3D" id="3.40.50.720">
    <property type="entry name" value="NAD(P)-binding Rossmann-like Domain"/>
    <property type="match status" value="1"/>
</dbReference>
<evidence type="ECO:0000256" key="3">
    <source>
        <dbReference type="ARBA" id="ARBA00022857"/>
    </source>
</evidence>